<name>A0A1Y6BHM0_9BACT</name>
<evidence type="ECO:0000256" key="7">
    <source>
        <dbReference type="ARBA" id="ARBA00023237"/>
    </source>
</evidence>
<dbReference type="InterPro" id="IPR012910">
    <property type="entry name" value="Plug_dom"/>
</dbReference>
<keyword evidence="13" id="KW-1185">Reference proteome</keyword>
<comment type="subcellular location">
    <subcellularLocation>
        <location evidence="1 8">Cell outer membrane</location>
        <topology evidence="1 8">Multi-pass membrane protein</topology>
    </subcellularLocation>
</comment>
<dbReference type="InterPro" id="IPR039426">
    <property type="entry name" value="TonB-dep_rcpt-like"/>
</dbReference>
<dbReference type="GO" id="GO:0009279">
    <property type="term" value="C:cell outer membrane"/>
    <property type="evidence" value="ECO:0007669"/>
    <property type="project" value="UniProtKB-SubCell"/>
</dbReference>
<dbReference type="Gene3D" id="2.40.170.20">
    <property type="entry name" value="TonB-dependent receptor, beta-barrel domain"/>
    <property type="match status" value="1"/>
</dbReference>
<dbReference type="SUPFAM" id="SSF56935">
    <property type="entry name" value="Porins"/>
    <property type="match status" value="1"/>
</dbReference>
<keyword evidence="4 8" id="KW-0812">Transmembrane</keyword>
<dbReference type="EMBL" id="FWZT01000003">
    <property type="protein sequence ID" value="SMF03268.1"/>
    <property type="molecule type" value="Genomic_DNA"/>
</dbReference>
<evidence type="ECO:0000256" key="9">
    <source>
        <dbReference type="RuleBase" id="RU003357"/>
    </source>
</evidence>
<protein>
    <submittedName>
        <fullName evidence="12">Iron complex outermembrane recepter protein</fullName>
    </submittedName>
</protein>
<gene>
    <name evidence="12" type="ORF">SAMN06296036_103329</name>
</gene>
<dbReference type="STRING" id="1513793.SAMN06296036_103329"/>
<reference evidence="13" key="1">
    <citation type="submission" date="2017-04" db="EMBL/GenBank/DDBJ databases">
        <authorList>
            <person name="Varghese N."/>
            <person name="Submissions S."/>
        </authorList>
    </citation>
    <scope>NUCLEOTIDE SEQUENCE [LARGE SCALE GENOMIC DNA]</scope>
    <source>
        <strain evidence="13">RKEM611</strain>
    </source>
</reference>
<evidence type="ECO:0000256" key="8">
    <source>
        <dbReference type="PROSITE-ProRule" id="PRU01360"/>
    </source>
</evidence>
<evidence type="ECO:0000259" key="10">
    <source>
        <dbReference type="Pfam" id="PF00593"/>
    </source>
</evidence>
<comment type="similarity">
    <text evidence="8 9">Belongs to the TonB-dependent receptor family.</text>
</comment>
<dbReference type="PROSITE" id="PS52016">
    <property type="entry name" value="TONB_DEPENDENT_REC_3"/>
    <property type="match status" value="1"/>
</dbReference>
<evidence type="ECO:0000256" key="4">
    <source>
        <dbReference type="ARBA" id="ARBA00022692"/>
    </source>
</evidence>
<evidence type="ECO:0000256" key="5">
    <source>
        <dbReference type="ARBA" id="ARBA00023077"/>
    </source>
</evidence>
<feature type="domain" description="TonB-dependent receptor plug" evidence="11">
    <location>
        <begin position="53"/>
        <end position="161"/>
    </location>
</feature>
<evidence type="ECO:0000313" key="12">
    <source>
        <dbReference type="EMBL" id="SMF03268.1"/>
    </source>
</evidence>
<evidence type="ECO:0000259" key="11">
    <source>
        <dbReference type="Pfam" id="PF07715"/>
    </source>
</evidence>
<dbReference type="InterPro" id="IPR036942">
    <property type="entry name" value="Beta-barrel_TonB_sf"/>
</dbReference>
<dbReference type="PANTHER" id="PTHR47234">
    <property type="match status" value="1"/>
</dbReference>
<evidence type="ECO:0000256" key="1">
    <source>
        <dbReference type="ARBA" id="ARBA00004571"/>
    </source>
</evidence>
<dbReference type="InterPro" id="IPR037066">
    <property type="entry name" value="Plug_dom_sf"/>
</dbReference>
<evidence type="ECO:0000256" key="2">
    <source>
        <dbReference type="ARBA" id="ARBA00022448"/>
    </source>
</evidence>
<keyword evidence="6 8" id="KW-0472">Membrane</keyword>
<accession>A0A1Y6BHM0</accession>
<keyword evidence="3 8" id="KW-1134">Transmembrane beta strand</keyword>
<keyword evidence="7 8" id="KW-0998">Cell outer membrane</keyword>
<evidence type="ECO:0000256" key="3">
    <source>
        <dbReference type="ARBA" id="ARBA00022452"/>
    </source>
</evidence>
<dbReference type="RefSeq" id="WP_159455179.1">
    <property type="nucleotide sequence ID" value="NZ_FWZT01000003.1"/>
</dbReference>
<organism evidence="12 13">
    <name type="scientific">Pseudobacteriovorax antillogorgiicola</name>
    <dbReference type="NCBI Taxonomy" id="1513793"/>
    <lineage>
        <taxon>Bacteria</taxon>
        <taxon>Pseudomonadati</taxon>
        <taxon>Bdellovibrionota</taxon>
        <taxon>Oligoflexia</taxon>
        <taxon>Oligoflexales</taxon>
        <taxon>Pseudobacteriovoracaceae</taxon>
        <taxon>Pseudobacteriovorax</taxon>
    </lineage>
</organism>
<dbReference type="AlphaFoldDB" id="A0A1Y6BHM0"/>
<proteinExistence type="inferred from homology"/>
<evidence type="ECO:0000313" key="13">
    <source>
        <dbReference type="Proteomes" id="UP000192907"/>
    </source>
</evidence>
<dbReference type="Pfam" id="PF00593">
    <property type="entry name" value="TonB_dep_Rec_b-barrel"/>
    <property type="match status" value="1"/>
</dbReference>
<dbReference type="PANTHER" id="PTHR47234:SF2">
    <property type="entry name" value="TONB-DEPENDENT RECEPTOR"/>
    <property type="match status" value="1"/>
</dbReference>
<evidence type="ECO:0000256" key="6">
    <source>
        <dbReference type="ARBA" id="ARBA00023136"/>
    </source>
</evidence>
<dbReference type="Gene3D" id="2.170.130.10">
    <property type="entry name" value="TonB-dependent receptor, plug domain"/>
    <property type="match status" value="1"/>
</dbReference>
<feature type="domain" description="TonB-dependent receptor-like beta-barrel" evidence="10">
    <location>
        <begin position="414"/>
        <end position="815"/>
    </location>
</feature>
<keyword evidence="5 9" id="KW-0798">TonB box</keyword>
<dbReference type="Pfam" id="PF07715">
    <property type="entry name" value="Plug"/>
    <property type="match status" value="1"/>
</dbReference>
<dbReference type="InterPro" id="IPR000531">
    <property type="entry name" value="Beta-barrel_TonB"/>
</dbReference>
<dbReference type="Proteomes" id="UP000192907">
    <property type="component" value="Unassembled WGS sequence"/>
</dbReference>
<keyword evidence="2 8" id="KW-0813">Transport</keyword>
<sequence>MKIIPRHSMLGYGILLGILAMPALGQETNQENKKPERMKVVGSHIKRIDSEGASPVISISRDDISSSGANTVSQLLKNYTGSSFGARSSTSGNAAAGAETVSLKGLGATRTLVLLNGRRLLKDPLLQAPDLSLIPTTAVERVEILNEGASALYGSDAVGGVVNIITRKDFSGSEFFARKSWTKEEGGGKATAGWIGGSADENSNYVGVVSYTEEESIRSSNRVGEAGLTSSTGNPGTYYDANDNSYAFPDCPAADLVTNSDGTSQCRFDYTKYSDVKPEVKRLSGMFNYQYDITPDVSLFTSFGVSQARTRDQFAPSPSRGLVISAEAADELGLSDLLPEIEPGEQVKFDYRFLELGPRKFRQEINTIQLATGFEGVLLNNYDWMVGVSQARTSRLNMTTEGIAVKDKVVDAINTGAYNPFDPSSSELNNLDSFSYKPFSQQISQQRQVDARISGEIMELGAGPWAFAIGGSFALDEYHVKYDDLTLRSNVTSGIAGEGDGSRDVKSMFLEFGLLPIEDLEVQIAARYDEYSDFGDTLNPKLSLGYSIADSLLLRTSYGTGFKAPDLDQLYDGPSNGFPRFFDPVACEANPDNANDCKAQQHETVQGGNRDLKEETFVSFNIGLIYQPTADFNLSLDYNDIVLEDVISRDTDSALSGILDAVERGIDVEQYGVKIERDGNSRIVLMTAPNLNLARREVKTVTLQAGYRLNLGIGRLKFDTMHSHILSYKEEPFPGLGVEELRGLDDRPIYRNNTTFTYQSIDRNHGVQLLARTIGDYKGVEVQGERAKMPAHVEWDVNYTWTTPIDSTVELGAINVLQKRYPIDPEAGGVDIDIYNITGTSYYLGYSQRI</sequence>